<keyword evidence="7 10" id="KW-0812">Transmembrane</keyword>
<proteinExistence type="inferred from homology"/>
<evidence type="ECO:0000256" key="7">
    <source>
        <dbReference type="ARBA" id="ARBA00022692"/>
    </source>
</evidence>
<dbReference type="Proteomes" id="UP001189429">
    <property type="component" value="Unassembled WGS sequence"/>
</dbReference>
<dbReference type="PANTHER" id="PTHR12714:SF9">
    <property type="entry name" value="PROTEIN-S-ISOPRENYLCYSTEINE O-METHYLTRANSFERASE"/>
    <property type="match status" value="1"/>
</dbReference>
<keyword evidence="4 10" id="KW-0489">Methyltransferase</keyword>
<accession>A0ABN9V2J9</accession>
<gene>
    <name evidence="11" type="ORF">PCOR1329_LOCUS54016</name>
</gene>
<evidence type="ECO:0000256" key="9">
    <source>
        <dbReference type="ARBA" id="ARBA00023136"/>
    </source>
</evidence>
<reference evidence="11" key="1">
    <citation type="submission" date="2023-10" db="EMBL/GenBank/DDBJ databases">
        <authorList>
            <person name="Chen Y."/>
            <person name="Shah S."/>
            <person name="Dougan E. K."/>
            <person name="Thang M."/>
            <person name="Chan C."/>
        </authorList>
    </citation>
    <scope>NUCLEOTIDE SEQUENCE [LARGE SCALE GENOMIC DNA]</scope>
</reference>
<feature type="transmembrane region" description="Helical" evidence="10">
    <location>
        <begin position="21"/>
        <end position="41"/>
    </location>
</feature>
<keyword evidence="12" id="KW-1185">Reference proteome</keyword>
<evidence type="ECO:0000256" key="6">
    <source>
        <dbReference type="ARBA" id="ARBA00022691"/>
    </source>
</evidence>
<dbReference type="InterPro" id="IPR007269">
    <property type="entry name" value="ICMT_MeTrfase"/>
</dbReference>
<dbReference type="PROSITE" id="PS51564">
    <property type="entry name" value="SAM_ICMT"/>
    <property type="match status" value="1"/>
</dbReference>
<feature type="transmembrane region" description="Helical" evidence="10">
    <location>
        <begin position="84"/>
        <end position="107"/>
    </location>
</feature>
<evidence type="ECO:0000313" key="11">
    <source>
        <dbReference type="EMBL" id="CAK0866979.1"/>
    </source>
</evidence>
<evidence type="ECO:0000256" key="3">
    <source>
        <dbReference type="ARBA" id="ARBA00012151"/>
    </source>
</evidence>
<protein>
    <recommendedName>
        <fullName evidence="3 10">Protein-S-isoprenylcysteine O-methyltransferase</fullName>
        <ecNumber evidence="3 10">2.1.1.100</ecNumber>
    </recommendedName>
</protein>
<evidence type="ECO:0000256" key="10">
    <source>
        <dbReference type="RuleBase" id="RU362022"/>
    </source>
</evidence>
<keyword evidence="9 10" id="KW-0472">Membrane</keyword>
<dbReference type="Pfam" id="PF04140">
    <property type="entry name" value="ICMT"/>
    <property type="match status" value="1"/>
</dbReference>
<comment type="caution">
    <text evidence="11">The sequence shown here is derived from an EMBL/GenBank/DDBJ whole genome shotgun (WGS) entry which is preliminary data.</text>
</comment>
<evidence type="ECO:0000256" key="1">
    <source>
        <dbReference type="ARBA" id="ARBA00004141"/>
    </source>
</evidence>
<dbReference type="PANTHER" id="PTHR12714">
    <property type="entry name" value="PROTEIN-S ISOPRENYLCYSTEINE O-METHYLTRANSFERASE"/>
    <property type="match status" value="1"/>
</dbReference>
<comment type="caution">
    <text evidence="10">Lacks conserved residue(s) required for the propagation of feature annotation.</text>
</comment>
<dbReference type="InterPro" id="IPR025770">
    <property type="entry name" value="PPMT_MeTrfase"/>
</dbReference>
<comment type="subcellular location">
    <subcellularLocation>
        <location evidence="10">Endoplasmic reticulum membrane</location>
        <topology evidence="10">Multi-pass membrane protein</topology>
    </subcellularLocation>
    <subcellularLocation>
        <location evidence="1">Membrane</location>
        <topology evidence="1">Multi-pass membrane protein</topology>
    </subcellularLocation>
</comment>
<evidence type="ECO:0000313" key="12">
    <source>
        <dbReference type="Proteomes" id="UP001189429"/>
    </source>
</evidence>
<keyword evidence="10" id="KW-0256">Endoplasmic reticulum</keyword>
<keyword evidence="6 10" id="KW-0949">S-adenosyl-L-methionine</keyword>
<evidence type="ECO:0000256" key="2">
    <source>
        <dbReference type="ARBA" id="ARBA00009140"/>
    </source>
</evidence>
<dbReference type="EC" id="2.1.1.100" evidence="3 10"/>
<organism evidence="11 12">
    <name type="scientific">Prorocentrum cordatum</name>
    <dbReference type="NCBI Taxonomy" id="2364126"/>
    <lineage>
        <taxon>Eukaryota</taxon>
        <taxon>Sar</taxon>
        <taxon>Alveolata</taxon>
        <taxon>Dinophyceae</taxon>
        <taxon>Prorocentrales</taxon>
        <taxon>Prorocentraceae</taxon>
        <taxon>Prorocentrum</taxon>
    </lineage>
</organism>
<dbReference type="EMBL" id="CAUYUJ010016595">
    <property type="protein sequence ID" value="CAK0866979.1"/>
    <property type="molecule type" value="Genomic_DNA"/>
</dbReference>
<keyword evidence="8 10" id="KW-1133">Transmembrane helix</keyword>
<sequence length="148" mass="16440">MVAALAEFWTERSLLGEWVPLWLAAPLLCCGSGLALGGWALRAAALFTAGSNFTHLVADRKEASHELVTWGVYSWCRHPGYVGWFLWSVSTQLVLANPVCLAAYTLVSWRFFQGRIPNEEDLLLDFFGDGYLDYARRVPCGLPGISEL</sequence>
<comment type="similarity">
    <text evidence="2 10">Belongs to the class VI-like SAM-binding methyltransferase superfamily. Isoprenylcysteine carboxyl methyltransferase family.</text>
</comment>
<keyword evidence="5" id="KW-0808">Transferase</keyword>
<evidence type="ECO:0000256" key="4">
    <source>
        <dbReference type="ARBA" id="ARBA00022603"/>
    </source>
</evidence>
<comment type="catalytic activity">
    <reaction evidence="10">
        <text>[protein]-C-terminal S-[(2E,6E)-farnesyl]-L-cysteine + S-adenosyl-L-methionine = [protein]-C-terminal S-[(2E,6E)-farnesyl]-L-cysteine methyl ester + S-adenosyl-L-homocysteine</text>
        <dbReference type="Rhea" id="RHEA:21672"/>
        <dbReference type="Rhea" id="RHEA-COMP:12125"/>
        <dbReference type="Rhea" id="RHEA-COMP:12126"/>
        <dbReference type="ChEBI" id="CHEBI:57856"/>
        <dbReference type="ChEBI" id="CHEBI:59789"/>
        <dbReference type="ChEBI" id="CHEBI:90510"/>
        <dbReference type="ChEBI" id="CHEBI:90511"/>
        <dbReference type="EC" id="2.1.1.100"/>
    </reaction>
</comment>
<name>A0ABN9V2J9_9DINO</name>
<evidence type="ECO:0000256" key="5">
    <source>
        <dbReference type="ARBA" id="ARBA00022679"/>
    </source>
</evidence>
<evidence type="ECO:0000256" key="8">
    <source>
        <dbReference type="ARBA" id="ARBA00022989"/>
    </source>
</evidence>
<dbReference type="Gene3D" id="1.20.120.1630">
    <property type="match status" value="1"/>
</dbReference>